<dbReference type="EMBL" id="BFAV01000179">
    <property type="protein sequence ID" value="GBF35708.1"/>
    <property type="molecule type" value="Genomic_DNA"/>
</dbReference>
<dbReference type="Proteomes" id="UP000239549">
    <property type="component" value="Unassembled WGS sequence"/>
</dbReference>
<sequence length="37" mass="4050">MIRAASILRPPAGCPAKKAHIEGVYKFLIGDIPFRVI</sequence>
<comment type="caution">
    <text evidence="1">The sequence shown here is derived from an EMBL/GenBank/DDBJ whole genome shotgun (WGS) entry which is preliminary data.</text>
</comment>
<proteinExistence type="predicted"/>
<dbReference type="AlphaFoldDB" id="A0A2L2XHJ1"/>
<gene>
    <name evidence="1" type="ORF">DCCM_4837</name>
</gene>
<name>A0A2L2XHJ1_9FIRM</name>
<organism evidence="1 2">
    <name type="scientific">Desulfocucumis palustris</name>
    <dbReference type="NCBI Taxonomy" id="1898651"/>
    <lineage>
        <taxon>Bacteria</taxon>
        <taxon>Bacillati</taxon>
        <taxon>Bacillota</taxon>
        <taxon>Clostridia</taxon>
        <taxon>Eubacteriales</taxon>
        <taxon>Desulfocucumaceae</taxon>
        <taxon>Desulfocucumis</taxon>
    </lineage>
</organism>
<keyword evidence="2" id="KW-1185">Reference proteome</keyword>
<protein>
    <submittedName>
        <fullName evidence="1">Uncharacterized protein</fullName>
    </submittedName>
</protein>
<accession>A0A2L2XHJ1</accession>
<evidence type="ECO:0000313" key="2">
    <source>
        <dbReference type="Proteomes" id="UP000239549"/>
    </source>
</evidence>
<reference evidence="2" key="1">
    <citation type="submission" date="2018-02" db="EMBL/GenBank/DDBJ databases">
        <title>Genome sequence of Desulfocucumis palustris strain NAW-5.</title>
        <authorList>
            <person name="Watanabe M."/>
            <person name="Kojima H."/>
            <person name="Fukui M."/>
        </authorList>
    </citation>
    <scope>NUCLEOTIDE SEQUENCE [LARGE SCALE GENOMIC DNA]</scope>
    <source>
        <strain evidence="2">NAW-5</strain>
    </source>
</reference>
<evidence type="ECO:0000313" key="1">
    <source>
        <dbReference type="EMBL" id="GBF35708.1"/>
    </source>
</evidence>